<keyword evidence="2" id="KW-0806">Transcription termination</keyword>
<dbReference type="Pfam" id="PF02536">
    <property type="entry name" value="mTERF"/>
    <property type="match status" value="1"/>
</dbReference>
<evidence type="ECO:0000256" key="3">
    <source>
        <dbReference type="ARBA" id="ARBA00022946"/>
    </source>
</evidence>
<dbReference type="EnsemblPlants" id="Solyc04g072530.2.1">
    <property type="protein sequence ID" value="Solyc04g072530.2.1"/>
    <property type="gene ID" value="Solyc04g072530.2"/>
</dbReference>
<organism evidence="4">
    <name type="scientific">Solanum lycopersicum</name>
    <name type="common">Tomato</name>
    <name type="synonym">Lycopersicon esculentum</name>
    <dbReference type="NCBI Taxonomy" id="4081"/>
    <lineage>
        <taxon>Eukaryota</taxon>
        <taxon>Viridiplantae</taxon>
        <taxon>Streptophyta</taxon>
        <taxon>Embryophyta</taxon>
        <taxon>Tracheophyta</taxon>
        <taxon>Spermatophyta</taxon>
        <taxon>Magnoliopsida</taxon>
        <taxon>eudicotyledons</taxon>
        <taxon>Gunneridae</taxon>
        <taxon>Pentapetalae</taxon>
        <taxon>asterids</taxon>
        <taxon>lamiids</taxon>
        <taxon>Solanales</taxon>
        <taxon>Solanaceae</taxon>
        <taxon>Solanoideae</taxon>
        <taxon>Solaneae</taxon>
        <taxon>Solanum</taxon>
        <taxon>Solanum subgen. Lycopersicon</taxon>
    </lineage>
</organism>
<dbReference type="AlphaFoldDB" id="K4BTP0"/>
<protein>
    <submittedName>
        <fullName evidence="4">Uncharacterized protein</fullName>
    </submittedName>
</protein>
<dbReference type="FunFam" id="1.25.70.10:FF:000025">
    <property type="entry name" value="Uncharacterized protein"/>
    <property type="match status" value="1"/>
</dbReference>
<dbReference type="eggNOG" id="KOG1267">
    <property type="taxonomic scope" value="Eukaryota"/>
</dbReference>
<dbReference type="HOGENOM" id="CLU_1112918_0_0_1"/>
<evidence type="ECO:0000256" key="1">
    <source>
        <dbReference type="ARBA" id="ARBA00007692"/>
    </source>
</evidence>
<evidence type="ECO:0000313" key="4">
    <source>
        <dbReference type="EnsemblPlants" id="Solyc04g072530.2.1"/>
    </source>
</evidence>
<dbReference type="PANTHER" id="PTHR13068">
    <property type="entry name" value="CGI-12 PROTEIN-RELATED"/>
    <property type="match status" value="1"/>
</dbReference>
<dbReference type="SMART" id="SM00733">
    <property type="entry name" value="Mterf"/>
    <property type="match status" value="2"/>
</dbReference>
<dbReference type="GO" id="GO:0003676">
    <property type="term" value="F:nucleic acid binding"/>
    <property type="evidence" value="ECO:0007669"/>
    <property type="project" value="InterPro"/>
</dbReference>
<dbReference type="Gramene" id="Solyc04g072530.2.1">
    <property type="protein sequence ID" value="Solyc04g072530.2.1"/>
    <property type="gene ID" value="Solyc04g072530.2"/>
</dbReference>
<evidence type="ECO:0000256" key="2">
    <source>
        <dbReference type="ARBA" id="ARBA00022472"/>
    </source>
</evidence>
<keyword evidence="2" id="KW-0804">Transcription</keyword>
<dbReference type="InterPro" id="IPR003690">
    <property type="entry name" value="MTERF"/>
</dbReference>
<accession>K4BTP0</accession>
<dbReference type="PhylomeDB" id="K4BTP0"/>
<keyword evidence="5" id="KW-1185">Reference proteome</keyword>
<evidence type="ECO:0000313" key="5">
    <source>
        <dbReference type="Proteomes" id="UP000004994"/>
    </source>
</evidence>
<sequence length="250" mass="28271">MLIRFRGKAVVVSTHCLINHCNGFRDFRFTSQYLYSSTSTPAPTHFLVKYLVDSLGFSDEEAASTSSKVTSLKNLKNPHLVINFLKQIGLDDTQMKKMVSLAPKMLLSDVSKTLKPKFQCLMDIGLSGSDLVDVIAKDSKIVERGLDTHLRPTIDCLRRTLGSDENVVKALKRAPWLLTFGLSNSRVFICFPFGNSSCSDYELFANQSILLPPELLYFLVLNVKLKSLFHFILFTRNNLALHLFYNYSVM</sequence>
<reference evidence="4" key="2">
    <citation type="submission" date="2015-06" db="UniProtKB">
        <authorList>
            <consortium name="EnsemblPlants"/>
        </authorList>
    </citation>
    <scope>IDENTIFICATION</scope>
    <source>
        <strain evidence="4">cv. Heinz 1706</strain>
    </source>
</reference>
<keyword evidence="2" id="KW-0805">Transcription regulation</keyword>
<comment type="similarity">
    <text evidence="1">Belongs to the mTERF family.</text>
</comment>
<dbReference type="InterPro" id="IPR038538">
    <property type="entry name" value="MTERF_sf"/>
</dbReference>
<dbReference type="PANTHER" id="PTHR13068:SF138">
    <property type="entry name" value="MITOCHONDRIAL TRANSCRIPTION TERMINATION FACTOR FAMILY PROTEIN"/>
    <property type="match status" value="1"/>
</dbReference>
<dbReference type="PaxDb" id="4081-Solyc04g072530.2.1"/>
<proteinExistence type="inferred from homology"/>
<dbReference type="Proteomes" id="UP000004994">
    <property type="component" value="Chromosome 4"/>
</dbReference>
<dbReference type="InParanoid" id="K4BTP0"/>
<reference evidence="4" key="1">
    <citation type="journal article" date="2012" name="Nature">
        <title>The tomato genome sequence provides insights into fleshy fruit evolution.</title>
        <authorList>
            <consortium name="Tomato Genome Consortium"/>
        </authorList>
    </citation>
    <scope>NUCLEOTIDE SEQUENCE [LARGE SCALE GENOMIC DNA]</scope>
    <source>
        <strain evidence="4">cv. Heinz 1706</strain>
    </source>
</reference>
<dbReference type="Gene3D" id="1.25.70.10">
    <property type="entry name" value="Transcription termination factor 3, mitochondrial"/>
    <property type="match status" value="1"/>
</dbReference>
<dbReference type="GO" id="GO:0006353">
    <property type="term" value="P:DNA-templated transcription termination"/>
    <property type="evidence" value="ECO:0007669"/>
    <property type="project" value="UniProtKB-KW"/>
</dbReference>
<keyword evidence="3" id="KW-0809">Transit peptide</keyword>
<name>K4BTP0_SOLLC</name>
<dbReference type="ExpressionAtlas" id="K4BTP0">
    <property type="expression patterns" value="baseline"/>
</dbReference>